<dbReference type="Proteomes" id="UP000235023">
    <property type="component" value="Unassembled WGS sequence"/>
</dbReference>
<sequence length="723" mass="78235">MPNPAAVELQLSPSCYSCLSWSEDGELAMAAGEYVQILTPRIATQEGKENPSLPGKTNAWHVTRIRVNLFANKEWPTIFPQKNEHFSIGPEQSLSTVVGLSWSPPGLARYRRCALAVLTSNLLLSLYEAGAKGKWKRVAIVNVALKPHFQAFVKDAGLCLRKAYIRSFAWAPPLKVSGDVEGAAYSVPGAEARWGVQVLSVTNDDNDLMCLRIQRAKGEGGVDGYSVKMLSMSSLHDAEANDGLVQSGSLLSAALRSRVRSLHTAVGPWVYRPLDQGGGDSGVCCSATANVAVLYGSKVKIFKLDVTLAGGDRKDPEWGYSSSAVSTENALLCSEQVNACQYTGPLRWIHSNGSSRMHLAVGAMAKVVTLSFPSEAYLGTDATSGGVQVREWPLAEGTGEPSDSRSWEPISGMITSFDESTQLSTLHIGSVGGISGMTEFRDAPDEGPLHPPLWKNQLDDVRERFDLDCDLGGLAIARIWGLASHRGLAAAAITLHPGDMVDYRTTSGERTSIVFSPASLHSPNKELSISGQSPIDLSPEFLQAKRETVLGYILFSYDSDTNTYPWSHRLLYAAACCTAVGSHNQELISQAKHTLEWLAATAEVDLTEEISTCSTPRRKIKARPAEQLDGKENTIYEICTICDAGIGWYSPLEAQCASGHLFVRCGLTFMAIQEPGLSKFCSLCGAEYLSEDMLDEGSDFADECRKLAAVFDTCVYCQGKFLA</sequence>
<dbReference type="Pfam" id="PF12660">
    <property type="entry name" value="zf-TFIIIC"/>
    <property type="match status" value="1"/>
</dbReference>
<accession>A0A2J5HFI5</accession>
<dbReference type="InterPro" id="IPR024761">
    <property type="entry name" value="TFIIIC_delta_N"/>
</dbReference>
<name>A0A2J5HFI5_9EURO</name>
<dbReference type="GO" id="GO:0006384">
    <property type="term" value="P:transcription initiation at RNA polymerase III promoter"/>
    <property type="evidence" value="ECO:0007669"/>
    <property type="project" value="InterPro"/>
</dbReference>
<dbReference type="PANTHER" id="PTHR15496:SF2">
    <property type="entry name" value="GENERAL TRANSCRIPTION FACTOR 3C POLYPEPTIDE 4"/>
    <property type="match status" value="1"/>
</dbReference>
<dbReference type="GO" id="GO:0004402">
    <property type="term" value="F:histone acetyltransferase activity"/>
    <property type="evidence" value="ECO:0007669"/>
    <property type="project" value="InterPro"/>
</dbReference>
<organism evidence="3 4">
    <name type="scientific">Aspergillus taichungensis</name>
    <dbReference type="NCBI Taxonomy" id="482145"/>
    <lineage>
        <taxon>Eukaryota</taxon>
        <taxon>Fungi</taxon>
        <taxon>Dikarya</taxon>
        <taxon>Ascomycota</taxon>
        <taxon>Pezizomycotina</taxon>
        <taxon>Eurotiomycetes</taxon>
        <taxon>Eurotiomycetidae</taxon>
        <taxon>Eurotiales</taxon>
        <taxon>Aspergillaceae</taxon>
        <taxon>Aspergillus</taxon>
        <taxon>Aspergillus subgen. Circumdati</taxon>
    </lineage>
</organism>
<dbReference type="InterPro" id="IPR024764">
    <property type="entry name" value="TFIIIC_Znf"/>
</dbReference>
<proteinExistence type="predicted"/>
<gene>
    <name evidence="3" type="ORF">BDW42DRAFT_189119</name>
</gene>
<dbReference type="Pfam" id="PF12657">
    <property type="entry name" value="TFIIIC_delta"/>
    <property type="match status" value="1"/>
</dbReference>
<feature type="domain" description="Transcription factor IIIC 90kDa subunit N-terminal" evidence="1">
    <location>
        <begin position="21"/>
        <end position="517"/>
    </location>
</feature>
<evidence type="ECO:0000313" key="4">
    <source>
        <dbReference type="Proteomes" id="UP000235023"/>
    </source>
</evidence>
<dbReference type="EMBL" id="KZ559640">
    <property type="protein sequence ID" value="PLN75682.1"/>
    <property type="molecule type" value="Genomic_DNA"/>
</dbReference>
<dbReference type="InterPro" id="IPR044230">
    <property type="entry name" value="GTF3C4"/>
</dbReference>
<dbReference type="AlphaFoldDB" id="A0A2J5HFI5"/>
<reference evidence="4" key="1">
    <citation type="submission" date="2017-12" db="EMBL/GenBank/DDBJ databases">
        <authorList>
            <consortium name="DOE Joint Genome Institute"/>
            <person name="Mondo S.J."/>
            <person name="Kjaerbolling I."/>
            <person name="Vesth T.C."/>
            <person name="Frisvad J.C."/>
            <person name="Nybo J.L."/>
            <person name="Theobald S."/>
            <person name="Kuo A."/>
            <person name="Bowyer P."/>
            <person name="Matsuda Y."/>
            <person name="Lyhne E.K."/>
            <person name="Kogle M.E."/>
            <person name="Clum A."/>
            <person name="Lipzen A."/>
            <person name="Salamov A."/>
            <person name="Ngan C.Y."/>
            <person name="Daum C."/>
            <person name="Chiniquy J."/>
            <person name="Barry K."/>
            <person name="LaButti K."/>
            <person name="Haridas S."/>
            <person name="Simmons B.A."/>
            <person name="Magnuson J.K."/>
            <person name="Mortensen U.H."/>
            <person name="Larsen T.O."/>
            <person name="Grigoriev I.V."/>
            <person name="Baker S.E."/>
            <person name="Andersen M.R."/>
            <person name="Nordberg H.P."/>
            <person name="Cantor M.N."/>
            <person name="Hua S.X."/>
        </authorList>
    </citation>
    <scope>NUCLEOTIDE SEQUENCE [LARGE SCALE GENOMIC DNA]</scope>
    <source>
        <strain evidence="4">IBT 19404</strain>
    </source>
</reference>
<dbReference type="GO" id="GO:0000127">
    <property type="term" value="C:transcription factor TFIIIC complex"/>
    <property type="evidence" value="ECO:0007669"/>
    <property type="project" value="InterPro"/>
</dbReference>
<evidence type="ECO:0000313" key="3">
    <source>
        <dbReference type="EMBL" id="PLN75682.1"/>
    </source>
</evidence>
<evidence type="ECO:0000259" key="1">
    <source>
        <dbReference type="Pfam" id="PF12657"/>
    </source>
</evidence>
<keyword evidence="4" id="KW-1185">Reference proteome</keyword>
<dbReference type="PANTHER" id="PTHR15496">
    <property type="entry name" value="GENERAL TRANSCRIPTION FACTOR 3C POLYPEPTIDE 4 FAMILY"/>
    <property type="match status" value="1"/>
</dbReference>
<protein>
    <submittedName>
        <fullName evidence="3">Transcription factor IIIC subunit delta N-term-domain-containing protein</fullName>
    </submittedName>
</protein>
<evidence type="ECO:0000259" key="2">
    <source>
        <dbReference type="Pfam" id="PF12660"/>
    </source>
</evidence>
<feature type="domain" description="Transcription factor IIIC putative zinc-finger" evidence="2">
    <location>
        <begin position="626"/>
        <end position="721"/>
    </location>
</feature>
<dbReference type="OrthoDB" id="6021743at2759"/>